<dbReference type="InterPro" id="IPR004146">
    <property type="entry name" value="DC1"/>
</dbReference>
<dbReference type="InterPro" id="IPR053192">
    <property type="entry name" value="Vacuole_Formation_Reg"/>
</dbReference>
<dbReference type="InterPro" id="IPR046349">
    <property type="entry name" value="C1-like_sf"/>
</dbReference>
<evidence type="ECO:0000313" key="6">
    <source>
        <dbReference type="EMBL" id="KAG2327072.1"/>
    </source>
</evidence>
<keyword evidence="3" id="KW-0863">Zinc-finger</keyword>
<dbReference type="Pfam" id="PF03107">
    <property type="entry name" value="C1_2"/>
    <property type="match status" value="3"/>
</dbReference>
<organism evidence="6 7">
    <name type="scientific">Brassica carinata</name>
    <name type="common">Ethiopian mustard</name>
    <name type="synonym">Abyssinian cabbage</name>
    <dbReference type="NCBI Taxonomy" id="52824"/>
    <lineage>
        <taxon>Eukaryota</taxon>
        <taxon>Viridiplantae</taxon>
        <taxon>Streptophyta</taxon>
        <taxon>Embryophyta</taxon>
        <taxon>Tracheophyta</taxon>
        <taxon>Spermatophyta</taxon>
        <taxon>Magnoliopsida</taxon>
        <taxon>eudicotyledons</taxon>
        <taxon>Gunneridae</taxon>
        <taxon>Pentapetalae</taxon>
        <taxon>rosids</taxon>
        <taxon>malvids</taxon>
        <taxon>Brassicales</taxon>
        <taxon>Brassicaceae</taxon>
        <taxon>Brassiceae</taxon>
        <taxon>Brassica</taxon>
    </lineage>
</organism>
<name>A0A8X8BAM3_BRACI</name>
<dbReference type="SUPFAM" id="SSF57889">
    <property type="entry name" value="Cysteine-rich domain"/>
    <property type="match status" value="4"/>
</dbReference>
<dbReference type="EMBL" id="JAAMPC010000002">
    <property type="protein sequence ID" value="KAG2327072.1"/>
    <property type="molecule type" value="Genomic_DNA"/>
</dbReference>
<dbReference type="GO" id="GO:0008270">
    <property type="term" value="F:zinc ion binding"/>
    <property type="evidence" value="ECO:0007669"/>
    <property type="project" value="UniProtKB-KW"/>
</dbReference>
<keyword evidence="2" id="KW-0677">Repeat</keyword>
<comment type="caution">
    <text evidence="6">The sequence shown here is derived from an EMBL/GenBank/DDBJ whole genome shotgun (WGS) entry which is preliminary data.</text>
</comment>
<dbReference type="Proteomes" id="UP000886595">
    <property type="component" value="Unassembled WGS sequence"/>
</dbReference>
<evidence type="ECO:0000256" key="2">
    <source>
        <dbReference type="ARBA" id="ARBA00022737"/>
    </source>
</evidence>
<accession>A0A8X8BAM3</accession>
<dbReference type="PANTHER" id="PTHR32410:SF201">
    <property type="entry name" value="ZINC FINGER PHD-TYPE DOMAIN-CONTAINING PROTEIN"/>
    <property type="match status" value="1"/>
</dbReference>
<dbReference type="PANTHER" id="PTHR32410">
    <property type="entry name" value="CYSTEINE/HISTIDINE-RICH C1 DOMAIN FAMILY PROTEIN"/>
    <property type="match status" value="1"/>
</dbReference>
<dbReference type="InterPro" id="IPR001965">
    <property type="entry name" value="Znf_PHD"/>
</dbReference>
<evidence type="ECO:0000259" key="5">
    <source>
        <dbReference type="SMART" id="SM00249"/>
    </source>
</evidence>
<proteinExistence type="predicted"/>
<feature type="domain" description="Zinc finger PHD-type" evidence="5">
    <location>
        <begin position="326"/>
        <end position="387"/>
    </location>
</feature>
<evidence type="ECO:0000256" key="1">
    <source>
        <dbReference type="ARBA" id="ARBA00022723"/>
    </source>
</evidence>
<evidence type="ECO:0000256" key="3">
    <source>
        <dbReference type="ARBA" id="ARBA00022771"/>
    </source>
</evidence>
<evidence type="ECO:0000256" key="4">
    <source>
        <dbReference type="ARBA" id="ARBA00022833"/>
    </source>
</evidence>
<reference evidence="6 7" key="1">
    <citation type="submission" date="2020-02" db="EMBL/GenBank/DDBJ databases">
        <authorList>
            <person name="Ma Q."/>
            <person name="Huang Y."/>
            <person name="Song X."/>
            <person name="Pei D."/>
        </authorList>
    </citation>
    <scope>NUCLEOTIDE SEQUENCE [LARGE SCALE GENOMIC DNA]</scope>
    <source>
        <strain evidence="6">Sxm20200214</strain>
        <tissue evidence="6">Leaf</tissue>
    </source>
</reference>
<dbReference type="OrthoDB" id="1113101at2759"/>
<keyword evidence="4" id="KW-0862">Zinc</keyword>
<feature type="domain" description="Zinc finger PHD-type" evidence="5">
    <location>
        <begin position="67"/>
        <end position="132"/>
    </location>
</feature>
<dbReference type="SMART" id="SM00249">
    <property type="entry name" value="PHD"/>
    <property type="match status" value="3"/>
</dbReference>
<keyword evidence="7" id="KW-1185">Reference proteome</keyword>
<keyword evidence="1" id="KW-0479">Metal-binding</keyword>
<protein>
    <recommendedName>
        <fullName evidence="5">Zinc finger PHD-type domain-containing protein</fullName>
    </recommendedName>
</protein>
<dbReference type="AlphaFoldDB" id="A0A8X8BAM3"/>
<gene>
    <name evidence="6" type="ORF">Bca52824_009800</name>
</gene>
<evidence type="ECO:0000313" key="7">
    <source>
        <dbReference type="Proteomes" id="UP000886595"/>
    </source>
</evidence>
<feature type="domain" description="Zinc finger PHD-type" evidence="5">
    <location>
        <begin position="182"/>
        <end position="243"/>
    </location>
</feature>
<sequence length="426" mass="49820">MEHPQPSRLVCPTRRYNFFNTVYTTSNRESFRKIDKSYSYDDHRLDDHRLDPLYWCNNKKSRGEPSWCSACQCKESSTTYYYCNRCKVSYHKECVESPPLIKSSHHAKHHLQLIMMRTYNLNGTILSCSYCGSSYGDNCLLYYCFICEFGLDPVCATRPSFLNYQKRHEHTLNHFPRKTDLICDVCGLVDSKSLIYVCLECGFVVHTKCIHLPFVIRISRHDHRLSFTYSPPLRVLVSCGVCHQKVDDNYGKYSCTEDCTYVVHSKCATRRDVWDGKELEQEPDEEYENLNSFEVIGDEIIQHFSHSHHMKFEKKTTAILYDENKRCQACVLPFYGGDIYICTDSKCDFVLHEACANLPRTKQHMTQPYPFILQVSDTNCFFCEYCYRFSFGFRYLCSKDGHDSISLDVRCAAISEPFDHQSHPHP</sequence>